<gene>
    <name evidence="2" type="ORF">LEMA_uP117110.1</name>
</gene>
<name>E4ZTZ8_LEPMJ</name>
<dbReference type="AlphaFoldDB" id="E4ZTZ8"/>
<accession>E4ZTZ8</accession>
<keyword evidence="3" id="KW-1185">Reference proteome</keyword>
<reference evidence="3" key="1">
    <citation type="journal article" date="2011" name="Nat. Commun.">
        <title>Effector diversification within compartments of the Leptosphaeria maculans genome affected by Repeat-Induced Point mutations.</title>
        <authorList>
            <person name="Rouxel T."/>
            <person name="Grandaubert J."/>
            <person name="Hane J.K."/>
            <person name="Hoede C."/>
            <person name="van de Wouw A.P."/>
            <person name="Couloux A."/>
            <person name="Dominguez V."/>
            <person name="Anthouard V."/>
            <person name="Bally P."/>
            <person name="Bourras S."/>
            <person name="Cozijnsen A.J."/>
            <person name="Ciuffetti L.M."/>
            <person name="Degrave A."/>
            <person name="Dilmaghani A."/>
            <person name="Duret L."/>
            <person name="Fudal I."/>
            <person name="Goodwin S.B."/>
            <person name="Gout L."/>
            <person name="Glaser N."/>
            <person name="Linglin J."/>
            <person name="Kema G.H.J."/>
            <person name="Lapalu N."/>
            <person name="Lawrence C.B."/>
            <person name="May K."/>
            <person name="Meyer M."/>
            <person name="Ollivier B."/>
            <person name="Poulain J."/>
            <person name="Schoch C.L."/>
            <person name="Simon A."/>
            <person name="Spatafora J.W."/>
            <person name="Stachowiak A."/>
            <person name="Turgeon B.G."/>
            <person name="Tyler B.M."/>
            <person name="Vincent D."/>
            <person name="Weissenbach J."/>
            <person name="Amselem J."/>
            <person name="Quesneville H."/>
            <person name="Oliver R.P."/>
            <person name="Wincker P."/>
            <person name="Balesdent M.-H."/>
            <person name="Howlett B.J."/>
        </authorList>
    </citation>
    <scope>NUCLEOTIDE SEQUENCE [LARGE SCALE GENOMIC DNA]</scope>
    <source>
        <strain evidence="3">JN3 / isolate v23.1.3 / race Av1-4-5-6-7-8</strain>
    </source>
</reference>
<evidence type="ECO:0000313" key="2">
    <source>
        <dbReference type="EMBL" id="CBX94708.1"/>
    </source>
</evidence>
<dbReference type="VEuPathDB" id="FungiDB:LEMA_uP117110.1"/>
<organism evidence="3">
    <name type="scientific">Leptosphaeria maculans (strain JN3 / isolate v23.1.3 / race Av1-4-5-6-7-8)</name>
    <name type="common">Blackleg fungus</name>
    <name type="synonym">Phoma lingam</name>
    <dbReference type="NCBI Taxonomy" id="985895"/>
    <lineage>
        <taxon>Eukaryota</taxon>
        <taxon>Fungi</taxon>
        <taxon>Dikarya</taxon>
        <taxon>Ascomycota</taxon>
        <taxon>Pezizomycotina</taxon>
        <taxon>Dothideomycetes</taxon>
        <taxon>Pleosporomycetidae</taxon>
        <taxon>Pleosporales</taxon>
        <taxon>Pleosporineae</taxon>
        <taxon>Leptosphaeriaceae</taxon>
        <taxon>Plenodomus</taxon>
        <taxon>Plenodomus lingam/Leptosphaeria maculans species complex</taxon>
    </lineage>
</organism>
<protein>
    <submittedName>
        <fullName evidence="2">Predicted protein</fullName>
    </submittedName>
</protein>
<proteinExistence type="predicted"/>
<evidence type="ECO:0000256" key="1">
    <source>
        <dbReference type="SAM" id="MobiDB-lite"/>
    </source>
</evidence>
<dbReference type="InParanoid" id="E4ZTZ8"/>
<dbReference type="Proteomes" id="UP000002668">
    <property type="component" value="Genome"/>
</dbReference>
<evidence type="ECO:0000313" key="3">
    <source>
        <dbReference type="Proteomes" id="UP000002668"/>
    </source>
</evidence>
<feature type="region of interest" description="Disordered" evidence="1">
    <location>
        <begin position="24"/>
        <end position="64"/>
    </location>
</feature>
<dbReference type="HOGENOM" id="CLU_2868078_0_0_1"/>
<sequence>MYVWAVRGHGGSAIVVYMSTIRTNNHPSKGQIGRKLSRKSVLSPQNEKSRGRKPIHNRSFGNSE</sequence>
<dbReference type="EMBL" id="FP929125">
    <property type="protein sequence ID" value="CBX94708.1"/>
    <property type="molecule type" value="Genomic_DNA"/>
</dbReference>